<evidence type="ECO:0000256" key="1">
    <source>
        <dbReference type="SAM" id="MobiDB-lite"/>
    </source>
</evidence>
<name>A0ABP1C1V3_9BRYO</name>
<gene>
    <name evidence="2" type="ORF">CSSPJE1EN2_LOCUS23734</name>
</gene>
<evidence type="ECO:0000313" key="2">
    <source>
        <dbReference type="EMBL" id="CAK9882466.1"/>
    </source>
</evidence>
<organism evidence="2 3">
    <name type="scientific">Sphagnum jensenii</name>
    <dbReference type="NCBI Taxonomy" id="128206"/>
    <lineage>
        <taxon>Eukaryota</taxon>
        <taxon>Viridiplantae</taxon>
        <taxon>Streptophyta</taxon>
        <taxon>Embryophyta</taxon>
        <taxon>Bryophyta</taxon>
        <taxon>Sphagnophytina</taxon>
        <taxon>Sphagnopsida</taxon>
        <taxon>Sphagnales</taxon>
        <taxon>Sphagnaceae</taxon>
        <taxon>Sphagnum</taxon>
    </lineage>
</organism>
<accession>A0ABP1C1V3</accession>
<protein>
    <submittedName>
        <fullName evidence="2">Uncharacterized protein</fullName>
    </submittedName>
</protein>
<proteinExistence type="predicted"/>
<reference evidence="2" key="1">
    <citation type="submission" date="2024-03" db="EMBL/GenBank/DDBJ databases">
        <authorList>
            <consortium name="ELIXIR-Norway"/>
            <consortium name="Elixir Norway"/>
        </authorList>
    </citation>
    <scope>NUCLEOTIDE SEQUENCE</scope>
</reference>
<feature type="region of interest" description="Disordered" evidence="1">
    <location>
        <begin position="59"/>
        <end position="108"/>
    </location>
</feature>
<sequence length="108" mass="12310">MFKNPAPLGFTPNKALGIGHSQNLGPIFDSCQQECLVPQALSKRALSGFGVVEAGARIRRRTRKRSSERALTCLQQSRGATRELWSRRRRRNNFGSSSSSRRRRRRRL</sequence>
<keyword evidence="3" id="KW-1185">Reference proteome</keyword>
<dbReference type="EMBL" id="OZ023710">
    <property type="protein sequence ID" value="CAK9882466.1"/>
    <property type="molecule type" value="Genomic_DNA"/>
</dbReference>
<evidence type="ECO:0000313" key="3">
    <source>
        <dbReference type="Proteomes" id="UP001497522"/>
    </source>
</evidence>
<dbReference type="Proteomes" id="UP001497522">
    <property type="component" value="Chromosome 9"/>
</dbReference>